<dbReference type="CDD" id="cd07709">
    <property type="entry name" value="flavodiiron_proteins_MBL-fold"/>
    <property type="match status" value="1"/>
</dbReference>
<dbReference type="InterPro" id="IPR001279">
    <property type="entry name" value="Metallo-B-lactamas"/>
</dbReference>
<dbReference type="Pfam" id="PF00258">
    <property type="entry name" value="Flavodoxin_1"/>
    <property type="match status" value="1"/>
</dbReference>
<dbReference type="InterPro" id="IPR001226">
    <property type="entry name" value="Flavodoxin_CS"/>
</dbReference>
<dbReference type="InterPro" id="IPR029039">
    <property type="entry name" value="Flavoprotein-like_sf"/>
</dbReference>
<dbReference type="PROSITE" id="PS00201">
    <property type="entry name" value="FLAVODOXIN"/>
    <property type="match status" value="1"/>
</dbReference>
<dbReference type="Pfam" id="PF19583">
    <property type="entry name" value="ODP"/>
    <property type="match status" value="1"/>
</dbReference>
<dbReference type="InterPro" id="IPR036866">
    <property type="entry name" value="RibonucZ/Hydroxyglut_hydro"/>
</dbReference>
<feature type="domain" description="Flavodoxin-like" evidence="3">
    <location>
        <begin position="252"/>
        <end position="392"/>
    </location>
</feature>
<name>A0ABR4XMA8_9PORP</name>
<dbReference type="Gene3D" id="3.40.50.360">
    <property type="match status" value="1"/>
</dbReference>
<dbReference type="SUPFAM" id="SSF56281">
    <property type="entry name" value="Metallo-hydrolase/oxidoreductase"/>
    <property type="match status" value="1"/>
</dbReference>
<evidence type="ECO:0000256" key="1">
    <source>
        <dbReference type="ARBA" id="ARBA00001917"/>
    </source>
</evidence>
<keyword evidence="5" id="KW-1185">Reference proteome</keyword>
<reference evidence="4 5" key="1">
    <citation type="submission" date="2014-08" db="EMBL/GenBank/DDBJ databases">
        <title>Porphyromonas canoris strain:OH2762 Genome sequencing.</title>
        <authorList>
            <person name="Wallis C."/>
            <person name="Deusch O."/>
            <person name="O'Flynn C."/>
            <person name="Davis I."/>
            <person name="Jospin G."/>
            <person name="Darling A.E."/>
            <person name="Coil D.A."/>
            <person name="Alexiev A."/>
            <person name="Horsfall A."/>
            <person name="Kirkwood N."/>
            <person name="Harris S."/>
            <person name="Eisen J.A."/>
        </authorList>
    </citation>
    <scope>NUCLEOTIDE SEQUENCE [LARGE SCALE GENOMIC DNA]</scope>
    <source>
        <strain evidence="5">COT-108 OH2762</strain>
    </source>
</reference>
<dbReference type="RefSeq" id="WP_036790048.1">
    <property type="nucleotide sequence ID" value="NZ_JQZV01000008.1"/>
</dbReference>
<evidence type="ECO:0000313" key="5">
    <source>
        <dbReference type="Proteomes" id="UP000030101"/>
    </source>
</evidence>
<dbReference type="SMART" id="SM00849">
    <property type="entry name" value="Lactamase_B"/>
    <property type="match status" value="1"/>
</dbReference>
<protein>
    <submittedName>
        <fullName evidence="4">Flavodoxin</fullName>
    </submittedName>
</protein>
<comment type="cofactor">
    <cofactor evidence="1">
        <name>FMN</name>
        <dbReference type="ChEBI" id="CHEBI:58210"/>
    </cofactor>
</comment>
<sequence length="398" mass="45073">MYYIPKVNDSTYYLGVNDRTKHLFENLWPLPAGVAYNSYLIKDEKNVLIDTVDICYADRFLNNLERILGDEPLHYLIVDHMEPDHSGSIRVLKHKYPDIQFVVNKKSADMLKGYFDITDNVVIVDESTKLNIGSRELQFIFAPMVHWPEVMFTYDAKEKVLFSADAFGSFGTLDGGIFDEEVDRTAFYNEVYRYYSNIVGKYGSFTQKAIAKCAGLEIGTICATHGPVWRKYAGEIIALYDKLSKDEWEVGATIIYGSMYGHTEEVAEVIGRSLAHHGVKNVVLCNASTMHPSYVLSNVFRYKAVVLGCPTYNNGLYPVVETAMNMIESRGVKGKLFACFGSYTWNGAAVKNLKPFAETMKWETLEENSVEIQMEMKDADIAAAWDLGKRLAEQLLKD</sequence>
<dbReference type="PANTHER" id="PTHR43717:SF1">
    <property type="entry name" value="ANAEROBIC NITRIC OXIDE REDUCTASE FLAVORUBREDOXIN"/>
    <property type="match status" value="1"/>
</dbReference>
<dbReference type="InterPro" id="IPR016440">
    <property type="entry name" value="Rubredoxin-O_OxRdtase"/>
</dbReference>
<dbReference type="InterPro" id="IPR045761">
    <property type="entry name" value="ODP_dom"/>
</dbReference>
<dbReference type="Proteomes" id="UP000030101">
    <property type="component" value="Unassembled WGS sequence"/>
</dbReference>
<organism evidence="4 5">
    <name type="scientific">Porphyromonas canoris</name>
    <dbReference type="NCBI Taxonomy" id="36875"/>
    <lineage>
        <taxon>Bacteria</taxon>
        <taxon>Pseudomonadati</taxon>
        <taxon>Bacteroidota</taxon>
        <taxon>Bacteroidia</taxon>
        <taxon>Bacteroidales</taxon>
        <taxon>Porphyromonadaceae</taxon>
        <taxon>Porphyromonas</taxon>
    </lineage>
</organism>
<dbReference type="PIRSF" id="PIRSF005243">
    <property type="entry name" value="ROO"/>
    <property type="match status" value="1"/>
</dbReference>
<proteinExistence type="inferred from homology"/>
<dbReference type="PROSITE" id="PS50902">
    <property type="entry name" value="FLAVODOXIN_LIKE"/>
    <property type="match status" value="1"/>
</dbReference>
<dbReference type="Gene3D" id="3.60.15.10">
    <property type="entry name" value="Ribonuclease Z/Hydroxyacylglutathione hydrolase-like"/>
    <property type="match status" value="1"/>
</dbReference>
<comment type="caution">
    <text evidence="4">The sequence shown here is derived from an EMBL/GenBank/DDBJ whole genome shotgun (WGS) entry which is preliminary data.</text>
</comment>
<evidence type="ECO:0000313" key="4">
    <source>
        <dbReference type="EMBL" id="KGN92712.1"/>
    </source>
</evidence>
<comment type="similarity">
    <text evidence="2">In the N-terminal section; belongs to the zinc metallo-hydrolase group 3 family.</text>
</comment>
<evidence type="ECO:0000256" key="2">
    <source>
        <dbReference type="ARBA" id="ARBA00007121"/>
    </source>
</evidence>
<dbReference type="EMBL" id="JQZV01000008">
    <property type="protein sequence ID" value="KGN92712.1"/>
    <property type="molecule type" value="Genomic_DNA"/>
</dbReference>
<dbReference type="SUPFAM" id="SSF52218">
    <property type="entry name" value="Flavoproteins"/>
    <property type="match status" value="1"/>
</dbReference>
<dbReference type="PANTHER" id="PTHR43717">
    <property type="entry name" value="ANAEROBIC NITRIC OXIDE REDUCTASE FLAVORUBREDOXIN"/>
    <property type="match status" value="1"/>
</dbReference>
<evidence type="ECO:0000259" key="3">
    <source>
        <dbReference type="PROSITE" id="PS50902"/>
    </source>
</evidence>
<dbReference type="InterPro" id="IPR008254">
    <property type="entry name" value="Flavodoxin/NO_synth"/>
</dbReference>
<gene>
    <name evidence="4" type="ORF">HQ43_04270</name>
</gene>
<accession>A0ABR4XMA8</accession>